<feature type="compositionally biased region" description="Low complexity" evidence="2">
    <location>
        <begin position="387"/>
        <end position="400"/>
    </location>
</feature>
<dbReference type="GO" id="GO:0016811">
    <property type="term" value="F:hydrolase activity, acting on carbon-nitrogen (but not peptide) bonds, in linear amides"/>
    <property type="evidence" value="ECO:0007669"/>
    <property type="project" value="TreeGrafter"/>
</dbReference>
<evidence type="ECO:0000313" key="4">
    <source>
        <dbReference type="EMBL" id="PTL73453.1"/>
    </source>
</evidence>
<sequence>MHERVVAVHAHPDDETLTMGGTLARLAAQGAAVTVVTATRGECGEVIPEDLAALEGSDELASHRTTELVVALTALGVADHRFLGAENARARGAAPRVYRDSGMQWGPGRVPVPLEPVHPAAFTAAPEEEEIADLVAVLQQTRAGVVLSYDAGGGYGHPDHVRAASVARRAAELLGIRYLAVLPEGTPPEDGDVVIELGDEDYARKRAALQAHATQIVVEGESARLSSGPAFPVGGVERFRPAPALAASPDAPVPEERPDLRSRVVSGVLSVLVGAVVGAITTIAHQSTVVVGDAVLPLGLVASLAAVLLLLLGLRLVMIDRFVAFCAAMGLLGVIGLLALRSAGGSVLVPANGLGVVWTFAPGLIALVVIAWPRLRPTPPTPPAPEAEPAGLDAPSLRVR</sequence>
<organism evidence="4 5">
    <name type="scientific">Rathayibacter caricis DSM 15933</name>
    <dbReference type="NCBI Taxonomy" id="1328867"/>
    <lineage>
        <taxon>Bacteria</taxon>
        <taxon>Bacillati</taxon>
        <taxon>Actinomycetota</taxon>
        <taxon>Actinomycetes</taxon>
        <taxon>Micrococcales</taxon>
        <taxon>Microbacteriaceae</taxon>
        <taxon>Rathayibacter</taxon>
    </lineage>
</organism>
<protein>
    <submittedName>
        <fullName evidence="4">Mycothiol biosynthesis protein</fullName>
    </submittedName>
</protein>
<dbReference type="InterPro" id="IPR024078">
    <property type="entry name" value="LmbE-like_dom_sf"/>
</dbReference>
<gene>
    <name evidence="4" type="ORF">C1I63_11745</name>
</gene>
<dbReference type="Pfam" id="PF02585">
    <property type="entry name" value="PIG-L"/>
    <property type="match status" value="1"/>
</dbReference>
<feature type="transmembrane region" description="Helical" evidence="3">
    <location>
        <begin position="296"/>
        <end position="317"/>
    </location>
</feature>
<dbReference type="InterPro" id="IPR003737">
    <property type="entry name" value="GlcNAc_PI_deacetylase-related"/>
</dbReference>
<keyword evidence="3" id="KW-0472">Membrane</keyword>
<comment type="caution">
    <text evidence="4">The sequence shown here is derived from an EMBL/GenBank/DDBJ whole genome shotgun (WGS) entry which is preliminary data.</text>
</comment>
<keyword evidence="1" id="KW-0862">Zinc</keyword>
<evidence type="ECO:0000313" key="5">
    <source>
        <dbReference type="Proteomes" id="UP000241085"/>
    </source>
</evidence>
<reference evidence="4 5" key="1">
    <citation type="submission" date="2018-03" db="EMBL/GenBank/DDBJ databases">
        <title>Bacteriophage NCPPB3778 and a type I-E CRISPR drive the evolution of the US Biological Select Agent, Rathayibacter toxicus.</title>
        <authorList>
            <person name="Davis E.W.II."/>
            <person name="Tabima J.F."/>
            <person name="Weisberg A.J."/>
            <person name="Dantas Lopes L."/>
            <person name="Wiseman M.S."/>
            <person name="Wiseman M.S."/>
            <person name="Pupko T."/>
            <person name="Belcher M.S."/>
            <person name="Sechler A.J."/>
            <person name="Tancos M.A."/>
            <person name="Schroeder B.K."/>
            <person name="Murray T.D."/>
            <person name="Luster D.G."/>
            <person name="Schneider W.L."/>
            <person name="Rogers E."/>
            <person name="Andreote F.D."/>
            <person name="Grunwald N.J."/>
            <person name="Putnam M.L."/>
            <person name="Chang J.H."/>
        </authorList>
    </citation>
    <scope>NUCLEOTIDE SEQUENCE [LARGE SCALE GENOMIC DNA]</scope>
    <source>
        <strain evidence="4 5">DSM 15933</strain>
    </source>
</reference>
<keyword evidence="3" id="KW-0812">Transmembrane</keyword>
<feature type="region of interest" description="Disordered" evidence="2">
    <location>
        <begin position="380"/>
        <end position="400"/>
    </location>
</feature>
<proteinExistence type="predicted"/>
<dbReference type="Gene3D" id="3.40.50.10320">
    <property type="entry name" value="LmbE-like"/>
    <property type="match status" value="1"/>
</dbReference>
<feature type="transmembrane region" description="Helical" evidence="3">
    <location>
        <begin position="352"/>
        <end position="372"/>
    </location>
</feature>
<feature type="transmembrane region" description="Helical" evidence="3">
    <location>
        <begin position="264"/>
        <end position="284"/>
    </location>
</feature>
<dbReference type="SUPFAM" id="SSF102588">
    <property type="entry name" value="LmbE-like"/>
    <property type="match status" value="1"/>
</dbReference>
<dbReference type="Proteomes" id="UP000241085">
    <property type="component" value="Unassembled WGS sequence"/>
</dbReference>
<evidence type="ECO:0000256" key="1">
    <source>
        <dbReference type="ARBA" id="ARBA00022833"/>
    </source>
</evidence>
<keyword evidence="5" id="KW-1185">Reference proteome</keyword>
<evidence type="ECO:0000256" key="2">
    <source>
        <dbReference type="SAM" id="MobiDB-lite"/>
    </source>
</evidence>
<dbReference type="PANTHER" id="PTHR12993">
    <property type="entry name" value="N-ACETYLGLUCOSAMINYL-PHOSPHATIDYLINOSITOL DE-N-ACETYLASE-RELATED"/>
    <property type="match status" value="1"/>
</dbReference>
<feature type="transmembrane region" description="Helical" evidence="3">
    <location>
        <begin position="322"/>
        <end position="340"/>
    </location>
</feature>
<dbReference type="PANTHER" id="PTHR12993:SF26">
    <property type="entry name" value="1D-MYO-INOSITOL 2-ACETAMIDO-2-DEOXY-ALPHA-D-GLUCOPYRANOSIDE DEACETYLASE"/>
    <property type="match status" value="1"/>
</dbReference>
<name>A0A2T4UVC4_9MICO</name>
<dbReference type="AlphaFoldDB" id="A0A2T4UVC4"/>
<dbReference type="GO" id="GO:0016137">
    <property type="term" value="P:glycoside metabolic process"/>
    <property type="evidence" value="ECO:0007669"/>
    <property type="project" value="UniProtKB-ARBA"/>
</dbReference>
<evidence type="ECO:0000256" key="3">
    <source>
        <dbReference type="SAM" id="Phobius"/>
    </source>
</evidence>
<dbReference type="EMBL" id="PZPL01000001">
    <property type="protein sequence ID" value="PTL73453.1"/>
    <property type="molecule type" value="Genomic_DNA"/>
</dbReference>
<accession>A0A2T4UVC4</accession>
<keyword evidence="3" id="KW-1133">Transmembrane helix</keyword>
<dbReference type="RefSeq" id="WP_107574899.1">
    <property type="nucleotide sequence ID" value="NZ_PZPL01000001.1"/>
</dbReference>